<evidence type="ECO:0000313" key="6">
    <source>
        <dbReference type="EMBL" id="AQS52228.1"/>
    </source>
</evidence>
<evidence type="ECO:0000256" key="4">
    <source>
        <dbReference type="ARBA" id="ARBA00023163"/>
    </source>
</evidence>
<dbReference type="PRINTS" id="PR00039">
    <property type="entry name" value="HTHLYSR"/>
</dbReference>
<dbReference type="PANTHER" id="PTHR30126">
    <property type="entry name" value="HTH-TYPE TRANSCRIPTIONAL REGULATOR"/>
    <property type="match status" value="1"/>
</dbReference>
<dbReference type="PANTHER" id="PTHR30126:SF40">
    <property type="entry name" value="HTH-TYPE TRANSCRIPTIONAL REGULATOR GLTR"/>
    <property type="match status" value="1"/>
</dbReference>
<dbReference type="InterPro" id="IPR000847">
    <property type="entry name" value="LysR_HTH_N"/>
</dbReference>
<sequence>MRQHKHILLLAKTLSFTKAAQQAHLSQSAFSKSVASFEKQLGVKIFSRTTSSVTVTDVGVRVIKEIENLLFEIDSFEKKSPI</sequence>
<evidence type="ECO:0000256" key="2">
    <source>
        <dbReference type="ARBA" id="ARBA00023015"/>
    </source>
</evidence>
<dbReference type="SUPFAM" id="SSF46785">
    <property type="entry name" value="Winged helix' DNA-binding domain"/>
    <property type="match status" value="1"/>
</dbReference>
<reference evidence="6 7" key="1">
    <citation type="submission" date="2017-01" db="EMBL/GenBank/DDBJ databases">
        <title>Complete Genome Sequence of Paenalcaligenes hominis, Isolated from a paraplegic Patient with neurogenic bladder.</title>
        <authorList>
            <person name="Mukhopadhyay R."/>
            <person name="Joaquin J."/>
            <person name="Hogue R."/>
            <person name="Kilaru A."/>
            <person name="Jospin G."/>
            <person name="Mars K."/>
            <person name="Eisen J.A."/>
            <person name="Chaturvedi V."/>
        </authorList>
    </citation>
    <scope>NUCLEOTIDE SEQUENCE [LARGE SCALE GENOMIC DNA]</scope>
    <source>
        <strain evidence="6 7">15S00501</strain>
    </source>
</reference>
<dbReference type="InterPro" id="IPR036388">
    <property type="entry name" value="WH-like_DNA-bd_sf"/>
</dbReference>
<organism evidence="6 7">
    <name type="scientific">Paenalcaligenes hominis</name>
    <dbReference type="NCBI Taxonomy" id="643674"/>
    <lineage>
        <taxon>Bacteria</taxon>
        <taxon>Pseudomonadati</taxon>
        <taxon>Pseudomonadota</taxon>
        <taxon>Betaproteobacteria</taxon>
        <taxon>Burkholderiales</taxon>
        <taxon>Alcaligenaceae</taxon>
        <taxon>Paenalcaligenes</taxon>
    </lineage>
</organism>
<dbReference type="Gene3D" id="1.10.10.10">
    <property type="entry name" value="Winged helix-like DNA-binding domain superfamily/Winged helix DNA-binding domain"/>
    <property type="match status" value="1"/>
</dbReference>
<protein>
    <recommendedName>
        <fullName evidence="5">HTH lysR-type domain-containing protein</fullName>
    </recommendedName>
</protein>
<dbReference type="Pfam" id="PF00126">
    <property type="entry name" value="HTH_1"/>
    <property type="match status" value="1"/>
</dbReference>
<dbReference type="GO" id="GO:0000976">
    <property type="term" value="F:transcription cis-regulatory region binding"/>
    <property type="evidence" value="ECO:0007669"/>
    <property type="project" value="TreeGrafter"/>
</dbReference>
<keyword evidence="4" id="KW-0804">Transcription</keyword>
<name>A0A1U9K2H0_9BURK</name>
<dbReference type="GO" id="GO:0003700">
    <property type="term" value="F:DNA-binding transcription factor activity"/>
    <property type="evidence" value="ECO:0007669"/>
    <property type="project" value="InterPro"/>
</dbReference>
<comment type="similarity">
    <text evidence="1">Belongs to the LysR transcriptional regulatory family.</text>
</comment>
<evidence type="ECO:0000259" key="5">
    <source>
        <dbReference type="PROSITE" id="PS50931"/>
    </source>
</evidence>
<dbReference type="KEGG" id="phn:PAEH1_13075"/>
<dbReference type="STRING" id="643674.PAEH1_13075"/>
<dbReference type="InterPro" id="IPR036390">
    <property type="entry name" value="WH_DNA-bd_sf"/>
</dbReference>
<keyword evidence="3" id="KW-0238">DNA-binding</keyword>
<evidence type="ECO:0000256" key="1">
    <source>
        <dbReference type="ARBA" id="ARBA00009437"/>
    </source>
</evidence>
<evidence type="ECO:0000313" key="7">
    <source>
        <dbReference type="Proteomes" id="UP000189369"/>
    </source>
</evidence>
<feature type="domain" description="HTH lysR-type" evidence="5">
    <location>
        <begin position="1"/>
        <end position="56"/>
    </location>
</feature>
<dbReference type="OrthoDB" id="9178397at2"/>
<dbReference type="AlphaFoldDB" id="A0A1U9K2H0"/>
<keyword evidence="2" id="KW-0805">Transcription regulation</keyword>
<accession>A0A1U9K2H0</accession>
<proteinExistence type="inferred from homology"/>
<dbReference type="Proteomes" id="UP000189369">
    <property type="component" value="Chromosome"/>
</dbReference>
<dbReference type="EMBL" id="CP019697">
    <property type="protein sequence ID" value="AQS52228.1"/>
    <property type="molecule type" value="Genomic_DNA"/>
</dbReference>
<dbReference type="PROSITE" id="PS50931">
    <property type="entry name" value="HTH_LYSR"/>
    <property type="match status" value="1"/>
</dbReference>
<evidence type="ECO:0000256" key="3">
    <source>
        <dbReference type="ARBA" id="ARBA00023125"/>
    </source>
</evidence>
<gene>
    <name evidence="6" type="ORF">PAEH1_13075</name>
</gene>